<dbReference type="PANTHER" id="PTHR19328:SF13">
    <property type="entry name" value="HIPL1 PROTEIN"/>
    <property type="match status" value="1"/>
</dbReference>
<comment type="caution">
    <text evidence="1">The sequence shown here is derived from an EMBL/GenBank/DDBJ whole genome shotgun (WGS) entry which is preliminary data.</text>
</comment>
<evidence type="ECO:0000313" key="1">
    <source>
        <dbReference type="EMBL" id="KAJ4760546.1"/>
    </source>
</evidence>
<dbReference type="AlphaFoldDB" id="A0AAV8CZV4"/>
<proteinExistence type="predicted"/>
<name>A0AAV8CZV4_9POAL</name>
<gene>
    <name evidence="1" type="ORF">LUZ62_070921</name>
</gene>
<dbReference type="PANTHER" id="PTHR19328">
    <property type="entry name" value="HEDGEHOG-INTERACTING PROTEIN"/>
    <property type="match status" value="1"/>
</dbReference>
<reference evidence="1" key="1">
    <citation type="submission" date="2022-08" db="EMBL/GenBank/DDBJ databases">
        <authorList>
            <person name="Marques A."/>
        </authorList>
    </citation>
    <scope>NUCLEOTIDE SEQUENCE</scope>
    <source>
        <strain evidence="1">RhyPub2mFocal</strain>
        <tissue evidence="1">Leaves</tissue>
    </source>
</reference>
<dbReference type="Proteomes" id="UP001140206">
    <property type="component" value="Chromosome 4"/>
</dbReference>
<evidence type="ECO:0000313" key="2">
    <source>
        <dbReference type="Proteomes" id="UP001140206"/>
    </source>
</evidence>
<organism evidence="1 2">
    <name type="scientific">Rhynchospora pubera</name>
    <dbReference type="NCBI Taxonomy" id="906938"/>
    <lineage>
        <taxon>Eukaryota</taxon>
        <taxon>Viridiplantae</taxon>
        <taxon>Streptophyta</taxon>
        <taxon>Embryophyta</taxon>
        <taxon>Tracheophyta</taxon>
        <taxon>Spermatophyta</taxon>
        <taxon>Magnoliopsida</taxon>
        <taxon>Liliopsida</taxon>
        <taxon>Poales</taxon>
        <taxon>Cyperaceae</taxon>
        <taxon>Cyperoideae</taxon>
        <taxon>Rhynchosporeae</taxon>
        <taxon>Rhynchospora</taxon>
    </lineage>
</organism>
<sequence>MWAAAETPRGSGNFSKDKITFTCSKTSPIPCDYTGKSTLPSLGYIFSFGQDNNKDLFYMTSKGVYRVVRPSLCGYTCPIETVSPPQSSSSLQLKRPILLVLACLLFLSQCFRL</sequence>
<keyword evidence="2" id="KW-1185">Reference proteome</keyword>
<protein>
    <submittedName>
        <fullName evidence="1">Hedgehog-interacting protein</fullName>
    </submittedName>
</protein>
<dbReference type="EMBL" id="JAMFTS010000004">
    <property type="protein sequence ID" value="KAJ4760546.1"/>
    <property type="molecule type" value="Genomic_DNA"/>
</dbReference>
<accession>A0AAV8CZV4</accession>